<keyword evidence="4" id="KW-1185">Reference proteome</keyword>
<comment type="caution">
    <text evidence="3">The sequence shown here is derived from an EMBL/GenBank/DDBJ whole genome shotgun (WGS) entry which is preliminary data.</text>
</comment>
<dbReference type="Gene3D" id="3.40.50.1110">
    <property type="entry name" value="SGNH hydrolase"/>
    <property type="match status" value="1"/>
</dbReference>
<organism evidence="3 4">
    <name type="scientific">Pinctada imbricata</name>
    <name type="common">Atlantic pearl-oyster</name>
    <name type="synonym">Pinctada martensii</name>
    <dbReference type="NCBI Taxonomy" id="66713"/>
    <lineage>
        <taxon>Eukaryota</taxon>
        <taxon>Metazoa</taxon>
        <taxon>Spiralia</taxon>
        <taxon>Lophotrochozoa</taxon>
        <taxon>Mollusca</taxon>
        <taxon>Bivalvia</taxon>
        <taxon>Autobranchia</taxon>
        <taxon>Pteriomorphia</taxon>
        <taxon>Pterioida</taxon>
        <taxon>Pterioidea</taxon>
        <taxon>Pteriidae</taxon>
        <taxon>Pinctada</taxon>
    </lineage>
</organism>
<evidence type="ECO:0000256" key="1">
    <source>
        <dbReference type="SAM" id="Coils"/>
    </source>
</evidence>
<proteinExistence type="predicted"/>
<feature type="region of interest" description="Disordered" evidence="2">
    <location>
        <begin position="142"/>
        <end position="193"/>
    </location>
</feature>
<keyword evidence="1" id="KW-0175">Coiled coil</keyword>
<feature type="coiled-coil region" evidence="1">
    <location>
        <begin position="5"/>
        <end position="74"/>
    </location>
</feature>
<gene>
    <name evidence="3" type="ORF">FSP39_018575</name>
</gene>
<dbReference type="EMBL" id="VSWD01000009">
    <property type="protein sequence ID" value="KAK3093660.1"/>
    <property type="molecule type" value="Genomic_DNA"/>
</dbReference>
<protein>
    <submittedName>
        <fullName evidence="3">Uncharacterized protein</fullName>
    </submittedName>
</protein>
<sequence>MRKNLEISEKRNKELQHLLEKSEQRCKELQHECGNHLIKHSKLESQISVLDERINCSERRYKHLSTEMDTLQEVITVKNEIIVDQEHRIKSLSHEITKLHDSLIQEKIHASRVDDSLFECAAFSTPKSRLLHSNILTPHVTEEEDKPNHVHPKHDNPNQDKPKQDKHDKTKHDKPKHVQPKQPLRGRQEHRRKQVLFIGTSNIKYVSCRYLAGKRYYVHKETKYTIDEATEYVRNYDKDMKPEIIIYHLLCNDIEKSSNAQILAKCQHLTDITNEKFPSCKIMISLGLPRGDRKFNLRINTLNIDLQNHYKRDNSIIICDNSNLFYRGMPLRGILRDRKHLSKQGVFLFSENLREELDCA</sequence>
<dbReference type="Proteomes" id="UP001186944">
    <property type="component" value="Unassembled WGS sequence"/>
</dbReference>
<reference evidence="3" key="1">
    <citation type="submission" date="2019-08" db="EMBL/GenBank/DDBJ databases">
        <title>The improved chromosome-level genome for the pearl oyster Pinctada fucata martensii using PacBio sequencing and Hi-C.</title>
        <authorList>
            <person name="Zheng Z."/>
        </authorList>
    </citation>
    <scope>NUCLEOTIDE SEQUENCE</scope>
    <source>
        <strain evidence="3">ZZ-2019</strain>
        <tissue evidence="3">Adductor muscle</tissue>
    </source>
</reference>
<evidence type="ECO:0000256" key="2">
    <source>
        <dbReference type="SAM" id="MobiDB-lite"/>
    </source>
</evidence>
<dbReference type="AlphaFoldDB" id="A0AA88YC83"/>
<dbReference type="InterPro" id="IPR036514">
    <property type="entry name" value="SGNH_hydro_sf"/>
</dbReference>
<evidence type="ECO:0000313" key="4">
    <source>
        <dbReference type="Proteomes" id="UP001186944"/>
    </source>
</evidence>
<name>A0AA88YC83_PINIB</name>
<feature type="compositionally biased region" description="Basic and acidic residues" evidence="2">
    <location>
        <begin position="153"/>
        <end position="171"/>
    </location>
</feature>
<dbReference type="SUPFAM" id="SSF52266">
    <property type="entry name" value="SGNH hydrolase"/>
    <property type="match status" value="1"/>
</dbReference>
<accession>A0AA88YC83</accession>
<evidence type="ECO:0000313" key="3">
    <source>
        <dbReference type="EMBL" id="KAK3093660.1"/>
    </source>
</evidence>